<dbReference type="Pfam" id="PF00076">
    <property type="entry name" value="RRM_1"/>
    <property type="match status" value="2"/>
</dbReference>
<dbReference type="FunFam" id="3.30.70.330:FF:000329">
    <property type="entry name" value="splicing factor U2AF-associated protein 2"/>
    <property type="match status" value="1"/>
</dbReference>
<reference evidence="9 10" key="1">
    <citation type="journal article" date="2014" name="Genome Announc.">
        <title>Draft genome sequence of the pathogenic fungus Scedosporium apiospermum.</title>
        <authorList>
            <person name="Vandeputte P."/>
            <person name="Ghamrawi S."/>
            <person name="Rechenmann M."/>
            <person name="Iltis A."/>
            <person name="Giraud S."/>
            <person name="Fleury M."/>
            <person name="Thornton C."/>
            <person name="Delhaes L."/>
            <person name="Meyer W."/>
            <person name="Papon N."/>
            <person name="Bouchara J.P."/>
        </authorList>
    </citation>
    <scope>NUCLEOTIDE SEQUENCE [LARGE SCALE GENOMIC DNA]</scope>
    <source>
        <strain evidence="9 10">IHEM 14462</strain>
    </source>
</reference>
<dbReference type="VEuPathDB" id="FungiDB:SAPIO_CDS3262"/>
<evidence type="ECO:0000313" key="9">
    <source>
        <dbReference type="EMBL" id="KEZ44301.1"/>
    </source>
</evidence>
<dbReference type="KEGG" id="sapo:SAPIO_CDS3262"/>
<evidence type="ECO:0000313" key="10">
    <source>
        <dbReference type="Proteomes" id="UP000028545"/>
    </source>
</evidence>
<keyword evidence="10" id="KW-1185">Reference proteome</keyword>
<dbReference type="SMART" id="SM00360">
    <property type="entry name" value="RRM"/>
    <property type="match status" value="2"/>
</dbReference>
<dbReference type="Proteomes" id="UP000028545">
    <property type="component" value="Unassembled WGS sequence"/>
</dbReference>
<dbReference type="PANTHER" id="PTHR15608:SF0">
    <property type="entry name" value="HIV TAT-SPECIFIC FACTOR 1"/>
    <property type="match status" value="1"/>
</dbReference>
<dbReference type="InterPro" id="IPR034392">
    <property type="entry name" value="TatSF1-like_RRM1"/>
</dbReference>
<feature type="compositionally biased region" description="Basic residues" evidence="7">
    <location>
        <begin position="96"/>
        <end position="105"/>
    </location>
</feature>
<feature type="domain" description="RRM" evidence="8">
    <location>
        <begin position="114"/>
        <end position="207"/>
    </location>
</feature>
<evidence type="ECO:0000256" key="3">
    <source>
        <dbReference type="ARBA" id="ARBA00022737"/>
    </source>
</evidence>
<evidence type="ECO:0000256" key="1">
    <source>
        <dbReference type="ARBA" id="ARBA00007747"/>
    </source>
</evidence>
<evidence type="ECO:0000256" key="7">
    <source>
        <dbReference type="SAM" id="MobiDB-lite"/>
    </source>
</evidence>
<dbReference type="OrthoDB" id="10258585at2759"/>
<dbReference type="GO" id="GO:0005686">
    <property type="term" value="C:U2 snRNP"/>
    <property type="evidence" value="ECO:0007669"/>
    <property type="project" value="TreeGrafter"/>
</dbReference>
<protein>
    <recommendedName>
        <fullName evidence="8">RRM domain-containing protein</fullName>
    </recommendedName>
</protein>
<proteinExistence type="inferred from homology"/>
<dbReference type="InterPro" id="IPR035979">
    <property type="entry name" value="RBD_domain_sf"/>
</dbReference>
<dbReference type="HOGENOM" id="CLU_026945_0_2_1"/>
<keyword evidence="2" id="KW-0507">mRNA processing</keyword>
<dbReference type="GeneID" id="27722334"/>
<sequence length="371" mass="41692">MASDAVTSFPTNVEDFGADERISFSLQSKTYIAVHDDGSEYEFNQANRTWAPVDYDEEDGDILPTTGDGGAYDLDTESKKRKSGPSYDDEDISQGRRQRPNKKAKAPPAPRQNTAVYVTGLPFDATVDEVYDLFSKKGGVIAEEIDSGKPRIKMYTDEQGNFKGDALVVFFKPQSVEMAIMLLDDTDFRYTSSGLTEGKIRVQPADSSYKKTNYDQDSSKPGGQEGQKPQKSERDRQKIIRKTQKLDAKLADWDDDLPYPGEEGADRKSKVVILKHMFTLQELDEDPAALLEIKEDIREECEKLGDVTNVVLYDLEPEGYVSVKFRSPEAAEACVELMGGRNFDGRVVEARLSFGRERFKQSSKNQDHHDE</sequence>
<evidence type="ECO:0000256" key="2">
    <source>
        <dbReference type="ARBA" id="ARBA00022664"/>
    </source>
</evidence>
<dbReference type="SUPFAM" id="SSF54928">
    <property type="entry name" value="RNA-binding domain, RBD"/>
    <property type="match status" value="2"/>
</dbReference>
<dbReference type="PANTHER" id="PTHR15608">
    <property type="entry name" value="SPLICING FACTOR U2AF-ASSOCIATED PROTEIN 2"/>
    <property type="match status" value="1"/>
</dbReference>
<keyword evidence="3" id="KW-0677">Repeat</keyword>
<dbReference type="InterPro" id="IPR000504">
    <property type="entry name" value="RRM_dom"/>
</dbReference>
<feature type="domain" description="RRM" evidence="8">
    <location>
        <begin position="276"/>
        <end position="355"/>
    </location>
</feature>
<comment type="similarity">
    <text evidence="1">Belongs to the HTATSF1 family.</text>
</comment>
<evidence type="ECO:0000256" key="6">
    <source>
        <dbReference type="PROSITE-ProRule" id="PRU00176"/>
    </source>
</evidence>
<comment type="caution">
    <text evidence="9">The sequence shown here is derived from an EMBL/GenBank/DDBJ whole genome shotgun (WGS) entry which is preliminary data.</text>
</comment>
<evidence type="ECO:0000256" key="5">
    <source>
        <dbReference type="ARBA" id="ARBA00023187"/>
    </source>
</evidence>
<dbReference type="CDD" id="cd12281">
    <property type="entry name" value="RRM1_TatSF1_like"/>
    <property type="match status" value="1"/>
</dbReference>
<feature type="compositionally biased region" description="Basic and acidic residues" evidence="7">
    <location>
        <begin position="228"/>
        <end position="237"/>
    </location>
</feature>
<keyword evidence="4 6" id="KW-0694">RNA-binding</keyword>
<dbReference type="FunFam" id="3.30.70.330:FF:000105">
    <property type="entry name" value="HIV Tat-specific factor 1 homolog"/>
    <property type="match status" value="1"/>
</dbReference>
<dbReference type="PROSITE" id="PS50102">
    <property type="entry name" value="RRM"/>
    <property type="match status" value="2"/>
</dbReference>
<dbReference type="EMBL" id="JOWA01000088">
    <property type="protein sequence ID" value="KEZ44301.1"/>
    <property type="molecule type" value="Genomic_DNA"/>
</dbReference>
<dbReference type="CDD" id="cd12285">
    <property type="entry name" value="RRM3_RBM39_like"/>
    <property type="match status" value="1"/>
</dbReference>
<dbReference type="Gene3D" id="3.30.70.330">
    <property type="match status" value="2"/>
</dbReference>
<dbReference type="InterPro" id="IPR034393">
    <property type="entry name" value="TatSF1-like"/>
</dbReference>
<evidence type="ECO:0000259" key="8">
    <source>
        <dbReference type="PROSITE" id="PS50102"/>
    </source>
</evidence>
<dbReference type="OMA" id="DTDFRFG"/>
<feature type="compositionally biased region" description="Basic and acidic residues" evidence="7">
    <location>
        <begin position="208"/>
        <end position="218"/>
    </location>
</feature>
<evidence type="ECO:0000256" key="4">
    <source>
        <dbReference type="ARBA" id="ARBA00022884"/>
    </source>
</evidence>
<accession>A0A084GAD9</accession>
<dbReference type="GO" id="GO:0000398">
    <property type="term" value="P:mRNA splicing, via spliceosome"/>
    <property type="evidence" value="ECO:0007669"/>
    <property type="project" value="InterPro"/>
</dbReference>
<feature type="region of interest" description="Disordered" evidence="7">
    <location>
        <begin position="201"/>
        <end position="237"/>
    </location>
</feature>
<gene>
    <name evidence="9" type="ORF">SAPIO_CDS3262</name>
</gene>
<dbReference type="GO" id="GO:0003723">
    <property type="term" value="F:RNA binding"/>
    <property type="evidence" value="ECO:0007669"/>
    <property type="project" value="UniProtKB-UniRule"/>
</dbReference>
<dbReference type="RefSeq" id="XP_016644100.1">
    <property type="nucleotide sequence ID" value="XM_016786094.1"/>
</dbReference>
<feature type="region of interest" description="Disordered" evidence="7">
    <location>
        <begin position="51"/>
        <end position="113"/>
    </location>
</feature>
<organism evidence="9 10">
    <name type="scientific">Pseudallescheria apiosperma</name>
    <name type="common">Scedosporium apiospermum</name>
    <dbReference type="NCBI Taxonomy" id="563466"/>
    <lineage>
        <taxon>Eukaryota</taxon>
        <taxon>Fungi</taxon>
        <taxon>Dikarya</taxon>
        <taxon>Ascomycota</taxon>
        <taxon>Pezizomycotina</taxon>
        <taxon>Sordariomycetes</taxon>
        <taxon>Hypocreomycetidae</taxon>
        <taxon>Microascales</taxon>
        <taxon>Microascaceae</taxon>
        <taxon>Scedosporium</taxon>
    </lineage>
</organism>
<dbReference type="GO" id="GO:0005684">
    <property type="term" value="C:U2-type spliceosomal complex"/>
    <property type="evidence" value="ECO:0007669"/>
    <property type="project" value="TreeGrafter"/>
</dbReference>
<name>A0A084GAD9_PSEDA</name>
<dbReference type="InterPro" id="IPR012677">
    <property type="entry name" value="Nucleotide-bd_a/b_plait_sf"/>
</dbReference>
<dbReference type="AlphaFoldDB" id="A0A084GAD9"/>
<keyword evidence="5" id="KW-0508">mRNA splicing</keyword>